<proteinExistence type="predicted"/>
<accession>A0A1G1Y2T1</accession>
<dbReference type="Pfam" id="PF13483">
    <property type="entry name" value="Lactamase_B_3"/>
    <property type="match status" value="1"/>
</dbReference>
<organism evidence="1 2">
    <name type="scientific">Candidatus Buchananbacteria bacterium RIFCSPHIGHO2_01_FULL_47_11b</name>
    <dbReference type="NCBI Taxonomy" id="1797537"/>
    <lineage>
        <taxon>Bacteria</taxon>
        <taxon>Candidatus Buchananiibacteriota</taxon>
    </lineage>
</organism>
<protein>
    <recommendedName>
        <fullName evidence="3">Lactamase</fullName>
    </recommendedName>
</protein>
<dbReference type="EMBL" id="MHIG01000029">
    <property type="protein sequence ID" value="OGY46645.1"/>
    <property type="molecule type" value="Genomic_DNA"/>
</dbReference>
<sequence length="219" mass="24244">MYITWFGQSCFKIQGDQSTLVTDPFDKSYGLKVPRLAADIVTISHHPDQDRDANAIKGTAPDSTPFFITAPGEYEIKKTFIYGVPAYHDDKNGTVMGEITIYRIEIDGVTLVHLGDLGHQLTDAQMERLEGVDVLFVPVGGTNVLDATQAAAVISQLEPRIVIPMHYQLPGLKLKSGKKYDTIDKFQKEMGAGTEEVLKLKVTKKDLPQEDVQIVILKP</sequence>
<gene>
    <name evidence="1" type="ORF">A2840_00640</name>
</gene>
<dbReference type="SUPFAM" id="SSF56281">
    <property type="entry name" value="Metallo-hydrolase/oxidoreductase"/>
    <property type="match status" value="1"/>
</dbReference>
<evidence type="ECO:0000313" key="1">
    <source>
        <dbReference type="EMBL" id="OGY46645.1"/>
    </source>
</evidence>
<evidence type="ECO:0008006" key="3">
    <source>
        <dbReference type="Google" id="ProtNLM"/>
    </source>
</evidence>
<dbReference type="AlphaFoldDB" id="A0A1G1Y2T1"/>
<comment type="caution">
    <text evidence="1">The sequence shown here is derived from an EMBL/GenBank/DDBJ whole genome shotgun (WGS) entry which is preliminary data.</text>
</comment>
<dbReference type="PANTHER" id="PTHR39189:SF1">
    <property type="entry name" value="UPF0173 METAL-DEPENDENT HYDROLASE YTKL"/>
    <property type="match status" value="1"/>
</dbReference>
<evidence type="ECO:0000313" key="2">
    <source>
        <dbReference type="Proteomes" id="UP000178385"/>
    </source>
</evidence>
<dbReference type="Gene3D" id="3.60.15.10">
    <property type="entry name" value="Ribonuclease Z/Hydroxyacylglutathione hydrolase-like"/>
    <property type="match status" value="1"/>
</dbReference>
<dbReference type="Proteomes" id="UP000178385">
    <property type="component" value="Unassembled WGS sequence"/>
</dbReference>
<dbReference type="InterPro" id="IPR036866">
    <property type="entry name" value="RibonucZ/Hydroxyglut_hydro"/>
</dbReference>
<name>A0A1G1Y2T1_9BACT</name>
<dbReference type="PANTHER" id="PTHR39189">
    <property type="entry name" value="UPF0173 METAL-DEPENDENT HYDROLASE YTKL"/>
    <property type="match status" value="1"/>
</dbReference>
<reference evidence="1 2" key="1">
    <citation type="journal article" date="2016" name="Nat. Commun.">
        <title>Thousands of microbial genomes shed light on interconnected biogeochemical processes in an aquifer system.</title>
        <authorList>
            <person name="Anantharaman K."/>
            <person name="Brown C.T."/>
            <person name="Hug L.A."/>
            <person name="Sharon I."/>
            <person name="Castelle C.J."/>
            <person name="Probst A.J."/>
            <person name="Thomas B.C."/>
            <person name="Singh A."/>
            <person name="Wilkins M.J."/>
            <person name="Karaoz U."/>
            <person name="Brodie E.L."/>
            <person name="Williams K.H."/>
            <person name="Hubbard S.S."/>
            <person name="Banfield J.F."/>
        </authorList>
    </citation>
    <scope>NUCLEOTIDE SEQUENCE [LARGE SCALE GENOMIC DNA]</scope>
</reference>